<protein>
    <submittedName>
        <fullName evidence="1">Uncharacterized protein</fullName>
    </submittedName>
</protein>
<sequence length="92" mass="10096">MKPIAFGRFVPFKTNPDVPPAAKSILNEASKDLLSPIVAVVKIDTQNGRSLVSFDADMLAVVVNAAFDSKEVYSNIKSLNKLFQSRERTLIT</sequence>
<dbReference type="EMBL" id="GU474872">
    <property type="protein sequence ID" value="ADI17726.1"/>
    <property type="molecule type" value="Genomic_DNA"/>
</dbReference>
<dbReference type="InterPro" id="IPR013785">
    <property type="entry name" value="Aldolase_TIM"/>
</dbReference>
<organism evidence="1">
    <name type="scientific">uncultured Oceanospirillales bacterium HF0130_25G24</name>
    <dbReference type="NCBI Taxonomy" id="710744"/>
    <lineage>
        <taxon>Bacteria</taxon>
        <taxon>Pseudomonadati</taxon>
        <taxon>Pseudomonadota</taxon>
        <taxon>Gammaproteobacteria</taxon>
        <taxon>Oceanospirillales</taxon>
        <taxon>environmental samples</taxon>
    </lineage>
</organism>
<name>E0XTI5_9GAMM</name>
<evidence type="ECO:0000313" key="1">
    <source>
        <dbReference type="EMBL" id="ADI17726.1"/>
    </source>
</evidence>
<dbReference type="AlphaFoldDB" id="E0XTI5"/>
<accession>E0XTI5</accession>
<proteinExistence type="predicted"/>
<dbReference type="Gene3D" id="3.20.20.70">
    <property type="entry name" value="Aldolase class I"/>
    <property type="match status" value="1"/>
</dbReference>
<reference evidence="1" key="1">
    <citation type="journal article" date="2011" name="Environ. Microbiol.">
        <title>Time-series analyses of Monterey Bay coastal microbial picoplankton using a 'genome proxy' microarray.</title>
        <authorList>
            <person name="Rich V.I."/>
            <person name="Pham V.D."/>
            <person name="Eppley J."/>
            <person name="Shi Y."/>
            <person name="DeLong E.F."/>
        </authorList>
    </citation>
    <scope>NUCLEOTIDE SEQUENCE</scope>
</reference>